<gene>
    <name evidence="2" type="ORF">OXYTRIMIC_498</name>
</gene>
<evidence type="ECO:0000313" key="3">
    <source>
        <dbReference type="Proteomes" id="UP000053232"/>
    </source>
</evidence>
<feature type="compositionally biased region" description="Low complexity" evidence="1">
    <location>
        <begin position="25"/>
        <end position="40"/>
    </location>
</feature>
<evidence type="ECO:0000313" key="2">
    <source>
        <dbReference type="EMBL" id="KEJ83131.1"/>
    </source>
</evidence>
<accession>A0A073I111</accession>
<evidence type="ECO:0000256" key="1">
    <source>
        <dbReference type="SAM" id="MobiDB-lite"/>
    </source>
</evidence>
<feature type="region of interest" description="Disordered" evidence="1">
    <location>
        <begin position="23"/>
        <end position="42"/>
    </location>
</feature>
<keyword evidence="3" id="KW-1185">Reference proteome</keyword>
<dbReference type="Proteomes" id="UP000053232">
    <property type="component" value="Unassembled WGS sequence"/>
</dbReference>
<reference evidence="3" key="1">
    <citation type="journal article" date="2014" name="Cell">
        <title>The Architecture of a Scrambled Genome Reveals Massive Levels of Genomic Rearrangement during Development.</title>
        <authorList>
            <person name="Chen X."/>
            <person name="Bracht J.R."/>
            <person name="Goldman A.D."/>
            <person name="Dolzhenko E."/>
            <person name="Clay D.M."/>
            <person name="Swart E.C."/>
            <person name="Perlman D.H."/>
            <person name="Doak T.G."/>
            <person name="Stuart A."/>
            <person name="Amemiya C.T."/>
            <person name="Sebra R.P."/>
            <person name="Landweber L.F."/>
        </authorList>
    </citation>
    <scope>NUCLEOTIDE SEQUENCE [LARGE SCALE GENOMIC DNA]</scope>
    <source>
        <strain evidence="3">JRB310</strain>
    </source>
</reference>
<proteinExistence type="predicted"/>
<dbReference type="EMBL" id="ARYC01000202">
    <property type="protein sequence ID" value="KEJ83131.1"/>
    <property type="molecule type" value="Genomic_DNA"/>
</dbReference>
<dbReference type="AlphaFoldDB" id="A0A073I111"/>
<organism evidence="2 3">
    <name type="scientific">Oxytricha trifallax</name>
    <dbReference type="NCBI Taxonomy" id="1172189"/>
    <lineage>
        <taxon>Eukaryota</taxon>
        <taxon>Sar</taxon>
        <taxon>Alveolata</taxon>
        <taxon>Ciliophora</taxon>
        <taxon>Intramacronucleata</taxon>
        <taxon>Spirotrichea</taxon>
        <taxon>Stichotrichia</taxon>
        <taxon>Sporadotrichida</taxon>
        <taxon>Oxytrichidae</taxon>
        <taxon>Oxytrichinae</taxon>
        <taxon>Oxytricha</taxon>
    </lineage>
</organism>
<feature type="region of interest" description="Disordered" evidence="1">
    <location>
        <begin position="106"/>
        <end position="170"/>
    </location>
</feature>
<comment type="caution">
    <text evidence="2">The sequence shown here is derived from an EMBL/GenBank/DDBJ whole genome shotgun (WGS) entry which is preliminary data.</text>
</comment>
<protein>
    <submittedName>
        <fullName evidence="2">Uncharacterized protein</fullName>
    </submittedName>
</protein>
<name>A0A073I111_9SPIT</name>
<sequence>MSLQNLQLWDTCLKYFDSEDQSQRNDSNLISSSGSSQGDQEFNNYKQYQNEQLVKTEKTYMDDFYDIQQENQIELKQKSSLQNNSTSPFILSLKSPQIQNVNMNSTTYASKRGRKPKNQLGTYTTEQSQSNCDHQNNQDQDKKFLVSTGNTQSKRPYNRQAPPRMKKNQQYETKLISQSQIKSSNWESQNLLGQISKLANYSKQVENLNENLYSTVKQVISQIKKVSDTIMNTLESKLSKLSLNNVKSDIKNEQSQPNQEDISIYCTSQNPLITSMEACLQRYVSIMKPLSEEKIPKFQFNQTLEIVNSEIQITGMQFKYDQLLQQISDDIIVMKRSNEDLADILKLEVKSNSSLAKCQILTSIPQIPKYVIIDQDRVVVDGYIFDNKNQQLINQLPTEIVSGAQVCPGLIIVGLPSFTKVEIRQWNGNQYEIIHKGQVRKSNAQVQRSYYVKFKLSPFKDYGCNNIFSNEIFTITNFQQLDKVQLNQQKFDNSQRTKLVGQKVLDFQFIDTQHLLAISEDEVCLVNYENGQNLQQFKLAQNDFIALPFQINMVKLPIMVHINSEKNQAKVVDLLKQGFQGQKQLDQQLNYYGNIQMGVDGSKSQIQSHLLAVDYQNNMVIQNFQVN</sequence>
<feature type="compositionally biased region" description="Polar residues" evidence="1">
    <location>
        <begin position="119"/>
        <end position="138"/>
    </location>
</feature>